<feature type="non-terminal residue" evidence="2">
    <location>
        <position position="1"/>
    </location>
</feature>
<feature type="compositionally biased region" description="Basic and acidic residues" evidence="1">
    <location>
        <begin position="75"/>
        <end position="91"/>
    </location>
</feature>
<evidence type="ECO:0000256" key="1">
    <source>
        <dbReference type="SAM" id="MobiDB-lite"/>
    </source>
</evidence>
<protein>
    <submittedName>
        <fullName evidence="2">Ubiquitin-conjugating enzyme E2, putative</fullName>
    </submittedName>
</protein>
<dbReference type="AlphaFoldDB" id="A0A1A8VLJ8"/>
<gene>
    <name evidence="2" type="ORF">POVCU1_001410</name>
</gene>
<organism evidence="2 3">
    <name type="scientific">Plasmodium ovale curtisi</name>
    <dbReference type="NCBI Taxonomy" id="864141"/>
    <lineage>
        <taxon>Eukaryota</taxon>
        <taxon>Sar</taxon>
        <taxon>Alveolata</taxon>
        <taxon>Apicomplexa</taxon>
        <taxon>Aconoidasida</taxon>
        <taxon>Haemosporida</taxon>
        <taxon>Plasmodiidae</taxon>
        <taxon>Plasmodium</taxon>
        <taxon>Plasmodium (Plasmodium)</taxon>
    </lineage>
</organism>
<feature type="compositionally biased region" description="Acidic residues" evidence="1">
    <location>
        <begin position="49"/>
        <end position="69"/>
    </location>
</feature>
<feature type="region of interest" description="Disordered" evidence="1">
    <location>
        <begin position="49"/>
        <end position="127"/>
    </location>
</feature>
<evidence type="ECO:0000313" key="2">
    <source>
        <dbReference type="EMBL" id="SBS80512.1"/>
    </source>
</evidence>
<evidence type="ECO:0000313" key="3">
    <source>
        <dbReference type="Proteomes" id="UP000078546"/>
    </source>
</evidence>
<name>A0A1A8VLJ8_PLAOA</name>
<feature type="region of interest" description="Disordered" evidence="1">
    <location>
        <begin position="244"/>
        <end position="298"/>
    </location>
</feature>
<proteinExistence type="predicted"/>
<sequence>DIINALHGQTFFEYPHFAFEIFFEGNKPVLNTSCGSSCQEKWDFITANGEEDSEGSGEGSGEESGEESEGINGEQVRESKGGENGDVHGEDDNMNGEDDNVNGEDDNVNGEYDNLNGEDDNVNGTETNAKTGEAREILSLFDSFCFSLTLLLAMGETAPFTMCRFDSSQKCYVPTTLYQCSQNKHNFSKEKMSSQSHIKGRINPMGIHVCAKMCNTKANFSTRPFVYIFLKRCQSSLQRKSSNNGVSVAVHTSQEKDAQKSIKKRSQILSGTERSSEKRSQIRSGSTTKKHLKELHNG</sequence>
<dbReference type="Proteomes" id="UP000078546">
    <property type="component" value="Unassembled WGS sequence"/>
</dbReference>
<feature type="compositionally biased region" description="Basic residues" evidence="1">
    <location>
        <begin position="288"/>
        <end position="298"/>
    </location>
</feature>
<accession>A0A1A8VLJ8</accession>
<feature type="compositionally biased region" description="Acidic residues" evidence="1">
    <location>
        <begin position="92"/>
        <end position="108"/>
    </location>
</feature>
<reference evidence="3" key="1">
    <citation type="submission" date="2016-05" db="EMBL/GenBank/DDBJ databases">
        <authorList>
            <person name="Naeem Raeece"/>
        </authorList>
    </citation>
    <scope>NUCLEOTIDE SEQUENCE [LARGE SCALE GENOMIC DNA]</scope>
</reference>
<dbReference type="EMBL" id="FLQV01000030">
    <property type="protein sequence ID" value="SBS80512.1"/>
    <property type="molecule type" value="Genomic_DNA"/>
</dbReference>